<keyword evidence="3" id="KW-1185">Reference proteome</keyword>
<feature type="compositionally biased region" description="Acidic residues" evidence="1">
    <location>
        <begin position="395"/>
        <end position="410"/>
    </location>
</feature>
<gene>
    <name evidence="2" type="ORF">A4X13_0g6052</name>
</gene>
<feature type="compositionally biased region" description="Basic and acidic residues" evidence="1">
    <location>
        <begin position="315"/>
        <end position="331"/>
    </location>
</feature>
<feature type="compositionally biased region" description="Polar residues" evidence="1">
    <location>
        <begin position="275"/>
        <end position="306"/>
    </location>
</feature>
<comment type="caution">
    <text evidence="2">The sequence shown here is derived from an EMBL/GenBank/DDBJ whole genome shotgun (WGS) entry which is preliminary data.</text>
</comment>
<sequence>MDSGHTTGNTSVVPPQLEIIEDSIKHIIESGGANSTSLLSTAISRLESPAIASLSLQLAAVALDRFAMKNQDDDRSQSADPEQAGHTAPSDDSEEEVVFVKHVQRRFRPLVRRLHDNASRLSRAIVTGPVSPPHPASKPSPAASIPTAEELTVPSTADKEIAETSQDHPKSPAAANTTAPDQRSPRAGPQATADQAVSQETRASQTHELSSDAAPTQSSSLQPSNESRSPTPNPSRFTLAFPGWGADFLGRPKPSCNPTDTATPQGSTEDVAMDTSGQHGTLQSPSTDSSTTLPANTRASGDQAASTRLGPGAETGKRKGSSDEGSPRPTEETPANKAVSTDEPDTVEHTSPTPSTPRTRAVVYRPPAKKRTPRPTKATSTHTNDEDASNSGQEKEDEDMDIDAEGETELSDVHSGADNPDDRMEDDLADPGVSDGHDPTLDQELLKTINPSPQSRSIPTPSKTLSKDWVLACQIILDICSVGPTDPSRIADQAFLMLLPLEVIEEYRLPGARAGEHSVPSLDAWLEAISNVERSHSLTMTRTLQLIIDTCLFMQEHRTRWLQTRSADGSAESFQELVASHNIPAFSIFADSHDNAADSHFKGLSINSLSVIGARVQGLASILGSSSFIVFLMLTSQLSTLTRIRQTKGSTLAALSHLLRGGRPMVDGLPKDEVEFVQAAVFGAHVVLPRVLNHFLAAASKAFDDRRPDDPVTALYVENETSNVLSQVSTEFTAIPHPQPLVARTDPTGEFLAPLNFGLMSGYGENRRPVTILPRWLLTKNYSRFGANSHAIRQTKTLQHIFTGKVHQADPSYPAPGNQITAELEIEYDQAVRLRHAYLSYFGISPEDRGINDIMTSVQEGSNLAGPTPCAPTHQYLRSRQAEFARSRTPSTLPAVPFATIGPAGSEQEAISDDEMDSD</sequence>
<name>A0A177T784_9BASI</name>
<evidence type="ECO:0000313" key="2">
    <source>
        <dbReference type="EMBL" id="KAE8245179.1"/>
    </source>
</evidence>
<reference evidence="2" key="2">
    <citation type="journal article" date="2019" name="IMA Fungus">
        <title>Genome sequencing and comparison of five Tilletia species to identify candidate genes for the detection of regulated species infecting wheat.</title>
        <authorList>
            <person name="Nguyen H.D.T."/>
            <person name="Sultana T."/>
            <person name="Kesanakurti P."/>
            <person name="Hambleton S."/>
        </authorList>
    </citation>
    <scope>NUCLEOTIDE SEQUENCE</scope>
    <source>
        <strain evidence="2">DAOMC 236416</strain>
    </source>
</reference>
<feature type="region of interest" description="Disordered" evidence="1">
    <location>
        <begin position="71"/>
        <end position="96"/>
    </location>
</feature>
<dbReference type="Proteomes" id="UP000077521">
    <property type="component" value="Unassembled WGS sequence"/>
</dbReference>
<feature type="compositionally biased region" description="Low complexity" evidence="1">
    <location>
        <begin position="350"/>
        <end position="360"/>
    </location>
</feature>
<feature type="compositionally biased region" description="Low complexity" evidence="1">
    <location>
        <begin position="139"/>
        <end position="148"/>
    </location>
</feature>
<feature type="region of interest" description="Disordered" evidence="1">
    <location>
        <begin position="886"/>
        <end position="919"/>
    </location>
</feature>
<dbReference type="EMBL" id="LWDF02000531">
    <property type="protein sequence ID" value="KAE8245179.1"/>
    <property type="molecule type" value="Genomic_DNA"/>
</dbReference>
<feature type="compositionally biased region" description="Polar residues" evidence="1">
    <location>
        <begin position="256"/>
        <end position="268"/>
    </location>
</feature>
<feature type="region of interest" description="Disordered" evidence="1">
    <location>
        <begin position="124"/>
        <end position="441"/>
    </location>
</feature>
<accession>A0A177T784</accession>
<evidence type="ECO:0000313" key="3">
    <source>
        <dbReference type="Proteomes" id="UP000077521"/>
    </source>
</evidence>
<reference evidence="2" key="1">
    <citation type="submission" date="2016-04" db="EMBL/GenBank/DDBJ databases">
        <authorList>
            <person name="Nguyen H.D."/>
            <person name="Samba Siva P."/>
            <person name="Cullis J."/>
            <person name="Levesque C.A."/>
            <person name="Hambleton S."/>
        </authorList>
    </citation>
    <scope>NUCLEOTIDE SEQUENCE</scope>
    <source>
        <strain evidence="2">DAOMC 236416</strain>
    </source>
</reference>
<feature type="compositionally biased region" description="Basic and acidic residues" evidence="1">
    <location>
        <begin position="157"/>
        <end position="170"/>
    </location>
</feature>
<organism evidence="2 3">
    <name type="scientific">Tilletia indica</name>
    <dbReference type="NCBI Taxonomy" id="43049"/>
    <lineage>
        <taxon>Eukaryota</taxon>
        <taxon>Fungi</taxon>
        <taxon>Dikarya</taxon>
        <taxon>Basidiomycota</taxon>
        <taxon>Ustilaginomycotina</taxon>
        <taxon>Exobasidiomycetes</taxon>
        <taxon>Tilletiales</taxon>
        <taxon>Tilletiaceae</taxon>
        <taxon>Tilletia</taxon>
    </lineage>
</organism>
<feature type="compositionally biased region" description="Polar residues" evidence="1">
    <location>
        <begin position="192"/>
        <end position="236"/>
    </location>
</feature>
<dbReference type="AlphaFoldDB" id="A0A177T784"/>
<evidence type="ECO:0000256" key="1">
    <source>
        <dbReference type="SAM" id="MobiDB-lite"/>
    </source>
</evidence>
<feature type="compositionally biased region" description="Acidic residues" evidence="1">
    <location>
        <begin position="910"/>
        <end position="919"/>
    </location>
</feature>
<protein>
    <submittedName>
        <fullName evidence="2">Uncharacterized protein</fullName>
    </submittedName>
</protein>
<proteinExistence type="predicted"/>